<name>X8J0E1_9AGAM</name>
<sequence length="104" mass="11820">MVQAIAETAQNLINMREAFKRAEQNTVNLDVFRLGYNDWLKAYRFSLGHLPMWESPHSPLHGRLVFDLCSAHGVIIADGLVVRTFIPKEDRPLTTGASWTLLKL</sequence>
<protein>
    <submittedName>
        <fullName evidence="1">Uncharacterized protein</fullName>
    </submittedName>
</protein>
<accession>X8J0E1</accession>
<reference evidence="2" key="1">
    <citation type="journal article" date="2014" name="Genome Announc.">
        <title>Draft genome sequence of the plant-pathogenic soil fungus Rhizoctonia solani anastomosis group 3 strain Rhs1AP.</title>
        <authorList>
            <person name="Cubeta M.A."/>
            <person name="Thomas E."/>
            <person name="Dean R.A."/>
            <person name="Jabaji S."/>
            <person name="Neate S.M."/>
            <person name="Tavantzis S."/>
            <person name="Toda T."/>
            <person name="Vilgalys R."/>
            <person name="Bharathan N."/>
            <person name="Fedorova-Abrams N."/>
            <person name="Pakala S.B."/>
            <person name="Pakala S.M."/>
            <person name="Zafar N."/>
            <person name="Joardar V."/>
            <person name="Losada L."/>
            <person name="Nierman W.C."/>
        </authorList>
    </citation>
    <scope>NUCLEOTIDE SEQUENCE [LARGE SCALE GENOMIC DNA]</scope>
    <source>
        <strain evidence="2">AG-3</strain>
    </source>
</reference>
<evidence type="ECO:0000313" key="2">
    <source>
        <dbReference type="Proteomes" id="UP000030108"/>
    </source>
</evidence>
<proteinExistence type="predicted"/>
<gene>
    <name evidence="1" type="ORF">RSOL_068810</name>
</gene>
<dbReference type="Proteomes" id="UP000030108">
    <property type="component" value="Unassembled WGS sequence"/>
</dbReference>
<comment type="caution">
    <text evidence="1">The sequence shown here is derived from an EMBL/GenBank/DDBJ whole genome shotgun (WGS) entry which is preliminary data.</text>
</comment>
<dbReference type="EMBL" id="JATN01000322">
    <property type="protein sequence ID" value="EUC54726.1"/>
    <property type="molecule type" value="Genomic_DNA"/>
</dbReference>
<dbReference type="AlphaFoldDB" id="X8J0E1"/>
<evidence type="ECO:0000313" key="1">
    <source>
        <dbReference type="EMBL" id="EUC54726.1"/>
    </source>
</evidence>
<organism evidence="1 2">
    <name type="scientific">Rhizoctonia solani AG-3 Rhs1AP</name>
    <dbReference type="NCBI Taxonomy" id="1086054"/>
    <lineage>
        <taxon>Eukaryota</taxon>
        <taxon>Fungi</taxon>
        <taxon>Dikarya</taxon>
        <taxon>Basidiomycota</taxon>
        <taxon>Agaricomycotina</taxon>
        <taxon>Agaricomycetes</taxon>
        <taxon>Cantharellales</taxon>
        <taxon>Ceratobasidiaceae</taxon>
        <taxon>Rhizoctonia</taxon>
    </lineage>
</organism>